<reference evidence="3 4" key="1">
    <citation type="submission" date="2006-10" db="EMBL/GenBank/DDBJ databases">
        <title>Complete sequence of Syntrophobacter fumaroxidans MPOB.</title>
        <authorList>
            <consortium name="US DOE Joint Genome Institute"/>
            <person name="Copeland A."/>
            <person name="Lucas S."/>
            <person name="Lapidus A."/>
            <person name="Barry K."/>
            <person name="Detter J.C."/>
            <person name="Glavina del Rio T."/>
            <person name="Hammon N."/>
            <person name="Israni S."/>
            <person name="Pitluck S."/>
            <person name="Goltsman E.G."/>
            <person name="Martinez M."/>
            <person name="Schmutz J."/>
            <person name="Larimer F."/>
            <person name="Land M."/>
            <person name="Hauser L."/>
            <person name="Kyrpides N."/>
            <person name="Kim E."/>
            <person name="Boone D.R."/>
            <person name="Brockman F."/>
            <person name="Culley D."/>
            <person name="Ferry J."/>
            <person name="Gunsalus R."/>
            <person name="McInerney M.J."/>
            <person name="Morrison M."/>
            <person name="Plugge C."/>
            <person name="Rohlin L."/>
            <person name="Scholten J."/>
            <person name="Sieber J."/>
            <person name="Stams A.J.M."/>
            <person name="Worm P."/>
            <person name="Henstra A.M."/>
            <person name="Richardson P."/>
        </authorList>
    </citation>
    <scope>NUCLEOTIDE SEQUENCE [LARGE SCALE GENOMIC DNA]</scope>
    <source>
        <strain evidence="4">DSM 10017 / MPOB</strain>
    </source>
</reference>
<dbReference type="eggNOG" id="COG1014">
    <property type="taxonomic scope" value="Bacteria"/>
</dbReference>
<dbReference type="EC" id="1.2.7.1" evidence="3"/>
<dbReference type="Gene3D" id="3.40.920.10">
    <property type="entry name" value="Pyruvate-ferredoxin oxidoreductase, PFOR, domain III"/>
    <property type="match status" value="1"/>
</dbReference>
<dbReference type="InParanoid" id="A0LFP0"/>
<dbReference type="GO" id="GO:0019164">
    <property type="term" value="F:pyruvate synthase activity"/>
    <property type="evidence" value="ECO:0007669"/>
    <property type="project" value="UniProtKB-EC"/>
</dbReference>
<dbReference type="InterPro" id="IPR051626">
    <property type="entry name" value="Oxidoreductase_gamma_subunit"/>
</dbReference>
<proteinExistence type="predicted"/>
<keyword evidence="4" id="KW-1185">Reference proteome</keyword>
<dbReference type="PANTHER" id="PTHR43366">
    <property type="entry name" value="PYRUVATE SYNTHASE SUBUNIT PORC"/>
    <property type="match status" value="1"/>
</dbReference>
<organism evidence="3 4">
    <name type="scientific">Syntrophobacter fumaroxidans (strain DSM 10017 / MPOB)</name>
    <dbReference type="NCBI Taxonomy" id="335543"/>
    <lineage>
        <taxon>Bacteria</taxon>
        <taxon>Pseudomonadati</taxon>
        <taxon>Thermodesulfobacteriota</taxon>
        <taxon>Syntrophobacteria</taxon>
        <taxon>Syntrophobacterales</taxon>
        <taxon>Syntrophobacteraceae</taxon>
        <taxon>Syntrophobacter</taxon>
    </lineage>
</organism>
<feature type="domain" description="Pyruvate/ketoisovalerate oxidoreductase catalytic" evidence="2">
    <location>
        <begin position="14"/>
        <end position="184"/>
    </location>
</feature>
<dbReference type="HOGENOM" id="CLU_087284_2_0_7"/>
<protein>
    <submittedName>
        <fullName evidence="3">Pyruvate ferredoxin oxidoreductase, gamma subunit</fullName>
        <ecNumber evidence="3">1.2.7.1</ecNumber>
    </submittedName>
</protein>
<keyword evidence="3" id="KW-0670">Pyruvate</keyword>
<dbReference type="PANTHER" id="PTHR43366:SF1">
    <property type="entry name" value="PYRUVATE SYNTHASE SUBUNIT PORC"/>
    <property type="match status" value="1"/>
</dbReference>
<keyword evidence="1 3" id="KW-0560">Oxidoreductase</keyword>
<dbReference type="AlphaFoldDB" id="A0LFP0"/>
<gene>
    <name evidence="3" type="ordered locus">Sfum_0543</name>
</gene>
<evidence type="ECO:0000313" key="3">
    <source>
        <dbReference type="EMBL" id="ABK16242.1"/>
    </source>
</evidence>
<dbReference type="EMBL" id="CP000478">
    <property type="protein sequence ID" value="ABK16242.1"/>
    <property type="molecule type" value="Genomic_DNA"/>
</dbReference>
<evidence type="ECO:0000313" key="4">
    <source>
        <dbReference type="Proteomes" id="UP000001784"/>
    </source>
</evidence>
<dbReference type="Pfam" id="PF01558">
    <property type="entry name" value="POR"/>
    <property type="match status" value="1"/>
</dbReference>
<name>A0LFP0_SYNFM</name>
<dbReference type="KEGG" id="sfu:Sfum_0543"/>
<dbReference type="Proteomes" id="UP000001784">
    <property type="component" value="Chromosome"/>
</dbReference>
<dbReference type="NCBIfam" id="TIGR02175">
    <property type="entry name" value="PorC_KorC"/>
    <property type="match status" value="1"/>
</dbReference>
<evidence type="ECO:0000256" key="1">
    <source>
        <dbReference type="ARBA" id="ARBA00023002"/>
    </source>
</evidence>
<accession>A0LFP0</accession>
<sequence>MTKKCIEMRWHGRGGQGAVTAAMIMAEAAYYEGYRGVTAAPFFGAERRGAPIIATTRFGREPIRTFSLVEQPDIVVVLDETLLRVVDVSAGVGPEGIVIINSAKEPGAIRLKNAVNVATTNATEWAKEAGLIISGAVIFNTAILGGVARATGLISLESIEKALRNHFPGKAGERNVEGARAAYAGTSILQECKLACA</sequence>
<dbReference type="RefSeq" id="WP_011697415.1">
    <property type="nucleotide sequence ID" value="NC_008554.1"/>
</dbReference>
<dbReference type="SUPFAM" id="SSF53323">
    <property type="entry name" value="Pyruvate-ferredoxin oxidoreductase, PFOR, domain III"/>
    <property type="match status" value="1"/>
</dbReference>
<dbReference type="InterPro" id="IPR002869">
    <property type="entry name" value="Pyrv_flavodox_OxRed_cen"/>
</dbReference>
<dbReference type="InterPro" id="IPR019752">
    <property type="entry name" value="Pyrv/ketoisovalerate_OxRed_cat"/>
</dbReference>
<evidence type="ECO:0000259" key="2">
    <source>
        <dbReference type="Pfam" id="PF01558"/>
    </source>
</evidence>
<dbReference type="InterPro" id="IPR011894">
    <property type="entry name" value="PorC_KorC"/>
</dbReference>
<dbReference type="OrthoDB" id="9794954at2"/>
<dbReference type="STRING" id="335543.Sfum_0543"/>